<feature type="region of interest" description="Disordered" evidence="1">
    <location>
        <begin position="113"/>
        <end position="159"/>
    </location>
</feature>
<dbReference type="VEuPathDB" id="FungiDB:PSTT_07536"/>
<dbReference type="AlphaFoldDB" id="A0A2S4VFL7"/>
<dbReference type="EMBL" id="PKSM01000139">
    <property type="protein sequence ID" value="POW08200.1"/>
    <property type="molecule type" value="Genomic_DNA"/>
</dbReference>
<reference evidence="3" key="3">
    <citation type="journal article" date="2018" name="Mol. Plant Microbe Interact.">
        <title>Genome sequence resources for the wheat stripe rust pathogen (Puccinia striiformis f. sp. tritici) and the barley stripe rust pathogen (Puccinia striiformis f. sp. hordei).</title>
        <authorList>
            <person name="Xia C."/>
            <person name="Wang M."/>
            <person name="Yin C."/>
            <person name="Cornejo O.E."/>
            <person name="Hulbert S.H."/>
            <person name="Chen X."/>
        </authorList>
    </citation>
    <scope>NUCLEOTIDE SEQUENCE [LARGE SCALE GENOMIC DNA]</scope>
    <source>
        <strain evidence="3">93TX-2</strain>
    </source>
</reference>
<keyword evidence="3" id="KW-1185">Reference proteome</keyword>
<protein>
    <submittedName>
        <fullName evidence="2">Uncharacterized protein</fullName>
    </submittedName>
</protein>
<organism evidence="2 3">
    <name type="scientific">Puccinia striiformis</name>
    <dbReference type="NCBI Taxonomy" id="27350"/>
    <lineage>
        <taxon>Eukaryota</taxon>
        <taxon>Fungi</taxon>
        <taxon>Dikarya</taxon>
        <taxon>Basidiomycota</taxon>
        <taxon>Pucciniomycotina</taxon>
        <taxon>Pucciniomycetes</taxon>
        <taxon>Pucciniales</taxon>
        <taxon>Pucciniaceae</taxon>
        <taxon>Puccinia</taxon>
    </lineage>
</organism>
<reference evidence="2 3" key="1">
    <citation type="submission" date="2017-12" db="EMBL/GenBank/DDBJ databases">
        <title>Gene loss provides genomic basis for host adaptation in cereal stripe rust fungi.</title>
        <authorList>
            <person name="Xia C."/>
        </authorList>
    </citation>
    <scope>NUCLEOTIDE SEQUENCE [LARGE SCALE GENOMIC DNA]</scope>
    <source>
        <strain evidence="2 3">93TX-2</strain>
    </source>
</reference>
<accession>A0A2S4VFL7</accession>
<sequence>MDPEVDRLQELIEVTETVPAALERFLDSILSPCSPRGISRPAAMLHHHLDKLVQILRQHFISLNVNKNPAIDPVQIDNASRWLEFWVSQLRYVKRRMERATDRVIDWSYEPKDSDDSAISSDTAMEESEEESEKKRRRRRRRGGGGGRREKKKRKEKKVKMKFIGAFKNRWESGRG</sequence>
<comment type="caution">
    <text evidence="2">The sequence shown here is derived from an EMBL/GenBank/DDBJ whole genome shotgun (WGS) entry which is preliminary data.</text>
</comment>
<evidence type="ECO:0000313" key="2">
    <source>
        <dbReference type="EMBL" id="POW08200.1"/>
    </source>
</evidence>
<dbReference type="VEuPathDB" id="FungiDB:PSHT_09636"/>
<proteinExistence type="predicted"/>
<reference evidence="3" key="2">
    <citation type="journal article" date="2018" name="BMC Genomics">
        <title>Genomic insights into host adaptation between the wheat stripe rust pathogen (Puccinia striiformis f. sp. tritici) and the barley stripe rust pathogen (Puccinia striiformis f. sp. hordei).</title>
        <authorList>
            <person name="Xia C."/>
            <person name="Wang M."/>
            <person name="Yin C."/>
            <person name="Cornejo O.E."/>
            <person name="Hulbert S.H."/>
            <person name="Chen X."/>
        </authorList>
    </citation>
    <scope>NUCLEOTIDE SEQUENCE [LARGE SCALE GENOMIC DNA]</scope>
    <source>
        <strain evidence="3">93TX-2</strain>
    </source>
</reference>
<feature type="compositionally biased region" description="Basic residues" evidence="1">
    <location>
        <begin position="135"/>
        <end position="159"/>
    </location>
</feature>
<gene>
    <name evidence="2" type="ORF">PSHT_09636</name>
</gene>
<dbReference type="Proteomes" id="UP000238274">
    <property type="component" value="Unassembled WGS sequence"/>
</dbReference>
<evidence type="ECO:0000256" key="1">
    <source>
        <dbReference type="SAM" id="MobiDB-lite"/>
    </source>
</evidence>
<evidence type="ECO:0000313" key="3">
    <source>
        <dbReference type="Proteomes" id="UP000238274"/>
    </source>
</evidence>
<name>A0A2S4VFL7_9BASI</name>